<keyword evidence="9" id="KW-1185">Reference proteome</keyword>
<dbReference type="PANTHER" id="PTHR45797:SF1">
    <property type="entry name" value="HELICASE ARIP4"/>
    <property type="match status" value="1"/>
</dbReference>
<keyword evidence="7" id="KW-0539">Nucleus</keyword>
<keyword evidence="5" id="KW-0067">ATP-binding</keyword>
<evidence type="ECO:0000259" key="8">
    <source>
        <dbReference type="Pfam" id="PF00176"/>
    </source>
</evidence>
<dbReference type="Gene3D" id="3.40.50.10810">
    <property type="entry name" value="Tandem AAA-ATPase domain"/>
    <property type="match status" value="1"/>
</dbReference>
<dbReference type="SUPFAM" id="SSF52540">
    <property type="entry name" value="P-loop containing nucleoside triphosphate hydrolases"/>
    <property type="match status" value="1"/>
</dbReference>
<dbReference type="WBParaSite" id="TMUE_1000002551.1">
    <property type="protein sequence ID" value="TMUE_1000002551.1"/>
    <property type="gene ID" value="WBGene00290671"/>
</dbReference>
<dbReference type="GO" id="GO:0005634">
    <property type="term" value="C:nucleus"/>
    <property type="evidence" value="ECO:0007669"/>
    <property type="project" value="UniProtKB-SubCell"/>
</dbReference>
<keyword evidence="6" id="KW-0238">DNA-binding</keyword>
<comment type="similarity">
    <text evidence="2">Belongs to the SNF2/RAD54 helicase family.</text>
</comment>
<dbReference type="InterPro" id="IPR038718">
    <property type="entry name" value="SNF2-like_sf"/>
</dbReference>
<evidence type="ECO:0000313" key="10">
    <source>
        <dbReference type="WBParaSite" id="TMUE_1000002551.1"/>
    </source>
</evidence>
<dbReference type="GO" id="GO:0005524">
    <property type="term" value="F:ATP binding"/>
    <property type="evidence" value="ECO:0007669"/>
    <property type="project" value="UniProtKB-KW"/>
</dbReference>
<dbReference type="InterPro" id="IPR027417">
    <property type="entry name" value="P-loop_NTPase"/>
</dbReference>
<evidence type="ECO:0000256" key="7">
    <source>
        <dbReference type="ARBA" id="ARBA00023242"/>
    </source>
</evidence>
<evidence type="ECO:0000256" key="2">
    <source>
        <dbReference type="ARBA" id="ARBA00007025"/>
    </source>
</evidence>
<reference evidence="10" key="1">
    <citation type="submission" date="2019-12" db="UniProtKB">
        <authorList>
            <consortium name="WormBaseParasite"/>
        </authorList>
    </citation>
    <scope>IDENTIFICATION</scope>
</reference>
<evidence type="ECO:0000256" key="6">
    <source>
        <dbReference type="ARBA" id="ARBA00023125"/>
    </source>
</evidence>
<dbReference type="InterPro" id="IPR000330">
    <property type="entry name" value="SNF2_N"/>
</dbReference>
<evidence type="ECO:0000256" key="3">
    <source>
        <dbReference type="ARBA" id="ARBA00022741"/>
    </source>
</evidence>
<keyword evidence="4" id="KW-0378">Hydrolase</keyword>
<evidence type="ECO:0000256" key="4">
    <source>
        <dbReference type="ARBA" id="ARBA00022806"/>
    </source>
</evidence>
<accession>A0A5S6Q5L1</accession>
<dbReference type="Pfam" id="PF00176">
    <property type="entry name" value="SNF2-rel_dom"/>
    <property type="match status" value="1"/>
</dbReference>
<dbReference type="GO" id="GO:0004386">
    <property type="term" value="F:helicase activity"/>
    <property type="evidence" value="ECO:0007669"/>
    <property type="project" value="UniProtKB-KW"/>
</dbReference>
<evidence type="ECO:0000256" key="5">
    <source>
        <dbReference type="ARBA" id="ARBA00022840"/>
    </source>
</evidence>
<evidence type="ECO:0000256" key="1">
    <source>
        <dbReference type="ARBA" id="ARBA00004123"/>
    </source>
</evidence>
<organism evidence="9 10">
    <name type="scientific">Trichuris muris</name>
    <name type="common">Mouse whipworm</name>
    <dbReference type="NCBI Taxonomy" id="70415"/>
    <lineage>
        <taxon>Eukaryota</taxon>
        <taxon>Metazoa</taxon>
        <taxon>Ecdysozoa</taxon>
        <taxon>Nematoda</taxon>
        <taxon>Enoplea</taxon>
        <taxon>Dorylaimia</taxon>
        <taxon>Trichinellida</taxon>
        <taxon>Trichuridae</taxon>
        <taxon>Trichuris</taxon>
    </lineage>
</organism>
<evidence type="ECO:0000313" key="9">
    <source>
        <dbReference type="Proteomes" id="UP000046395"/>
    </source>
</evidence>
<sequence>MPLVQVAIAKNTRNKAEEIEWRKRIEERQKYNEAPCRSNVTESRVDVPRLVLEMSEDGSEAVVVVADELASCMKAHQRRAVQFLYENTVESYRKANLEGHGCILAHSMGLGKSLQVIAYLHAVMSNELLGMKRGLIISPSGVILNWDSEFNLWLFNKGLHLQVFEMCVLKLTSLNATSLFHDIQDCFLAGVLSQCGSWVAKYHEHDSLVKNVVKETLTDEERKAAWVEVALVWIFLQSCTHKIPSAGSLRAKRSRWSSATWDLPQPWERQRAHIGLVNDADVNYVMPEGSGPQRTDALETIDVRSPTPPEHADEALWISPSI</sequence>
<keyword evidence="4" id="KW-0347">Helicase</keyword>
<feature type="domain" description="SNF2 N-terminal" evidence="8">
    <location>
        <begin position="76"/>
        <end position="158"/>
    </location>
</feature>
<protein>
    <submittedName>
        <fullName evidence="10">SNF2_N domain-containing protein</fullName>
    </submittedName>
</protein>
<proteinExistence type="inferred from homology"/>
<dbReference type="PANTHER" id="PTHR45797">
    <property type="entry name" value="RAD54-LIKE"/>
    <property type="match status" value="1"/>
</dbReference>
<name>A0A5S6Q5L1_TRIMR</name>
<dbReference type="GO" id="GO:0003677">
    <property type="term" value="F:DNA binding"/>
    <property type="evidence" value="ECO:0007669"/>
    <property type="project" value="UniProtKB-KW"/>
</dbReference>
<dbReference type="Proteomes" id="UP000046395">
    <property type="component" value="Unassembled WGS sequence"/>
</dbReference>
<dbReference type="InterPro" id="IPR044574">
    <property type="entry name" value="ARIP4-like"/>
</dbReference>
<dbReference type="STRING" id="70415.A0A5S6Q5L1"/>
<dbReference type="GO" id="GO:0016887">
    <property type="term" value="F:ATP hydrolysis activity"/>
    <property type="evidence" value="ECO:0007669"/>
    <property type="project" value="InterPro"/>
</dbReference>
<comment type="subcellular location">
    <subcellularLocation>
        <location evidence="1">Nucleus</location>
    </subcellularLocation>
</comment>
<dbReference type="AlphaFoldDB" id="A0A5S6Q5L1"/>
<keyword evidence="3" id="KW-0547">Nucleotide-binding</keyword>